<comment type="cofactor">
    <cofactor evidence="10">
        <name>Mg(2+)</name>
        <dbReference type="ChEBI" id="CHEBI:18420"/>
    </cofactor>
</comment>
<evidence type="ECO:0000256" key="7">
    <source>
        <dbReference type="PIRNR" id="PIRNR004682"/>
    </source>
</evidence>
<proteinExistence type="inferred from homology"/>
<feature type="site" description="Contributes to substrate recognition" evidence="9">
    <location>
        <position position="99"/>
    </location>
</feature>
<accession>A0A1Y5RXJ8</accession>
<dbReference type="InterPro" id="IPR006543">
    <property type="entry name" value="Histidinol-phos"/>
</dbReference>
<sequence>MLVLLDRDGVLNEDRPDYVRSPAELRMLPGAVEGVRRLTEAGARVAVVTNQACVGKGIVSPSMLEEIHRKLRETILAGGGRLDAIFACTDLPSSHSERRKPAPGMLIEAMRQFGCQPAETVMVGDALRDMEAAARVGCGRILVRTGKGIATQAAGLPREVLPVRVAEDLREAAEQILETAR</sequence>
<evidence type="ECO:0000256" key="6">
    <source>
        <dbReference type="ARBA" id="ARBA00031828"/>
    </source>
</evidence>
<evidence type="ECO:0000313" key="11">
    <source>
        <dbReference type="EMBL" id="SLN26464.1"/>
    </source>
</evidence>
<keyword evidence="2 7" id="KW-0963">Cytoplasm</keyword>
<dbReference type="EC" id="3.1.3.-" evidence="7"/>
<comment type="subcellular location">
    <subcellularLocation>
        <location evidence="1 7">Cytoplasm</location>
    </subcellularLocation>
</comment>
<protein>
    <recommendedName>
        <fullName evidence="6 7">D,D-heptose 1,7-bisphosphate phosphatase</fullName>
        <ecNumber evidence="7">3.1.3.-</ecNumber>
    </recommendedName>
</protein>
<feature type="site" description="Stabilizes the phosphoryl group" evidence="9">
    <location>
        <position position="100"/>
    </location>
</feature>
<dbReference type="OrthoDB" id="9814110at2"/>
<evidence type="ECO:0000256" key="8">
    <source>
        <dbReference type="PIRSR" id="PIRSR004682-1"/>
    </source>
</evidence>
<dbReference type="GO" id="GO:0046872">
    <property type="term" value="F:metal ion binding"/>
    <property type="evidence" value="ECO:0007669"/>
    <property type="project" value="UniProtKB-KW"/>
</dbReference>
<evidence type="ECO:0000256" key="4">
    <source>
        <dbReference type="ARBA" id="ARBA00022801"/>
    </source>
</evidence>
<comment type="similarity">
    <text evidence="7">Belongs to the gmhB family.</text>
</comment>
<dbReference type="InterPro" id="IPR023214">
    <property type="entry name" value="HAD_sf"/>
</dbReference>
<name>A0A1Y5RXJ8_9PROT</name>
<dbReference type="Gene3D" id="3.40.50.1000">
    <property type="entry name" value="HAD superfamily/HAD-like"/>
    <property type="match status" value="1"/>
</dbReference>
<keyword evidence="10" id="KW-0460">Magnesium</keyword>
<dbReference type="Pfam" id="PF13242">
    <property type="entry name" value="Hydrolase_like"/>
    <property type="match status" value="1"/>
</dbReference>
<feature type="site" description="Stabilizes the phosphoryl group" evidence="9">
    <location>
        <position position="49"/>
    </location>
</feature>
<evidence type="ECO:0000256" key="2">
    <source>
        <dbReference type="ARBA" id="ARBA00022490"/>
    </source>
</evidence>
<reference evidence="11 12" key="1">
    <citation type="submission" date="2017-03" db="EMBL/GenBank/DDBJ databases">
        <authorList>
            <person name="Afonso C.L."/>
            <person name="Miller P.J."/>
            <person name="Scott M.A."/>
            <person name="Spackman E."/>
            <person name="Goraichik I."/>
            <person name="Dimitrov K.M."/>
            <person name="Suarez D.L."/>
            <person name="Swayne D.E."/>
        </authorList>
    </citation>
    <scope>NUCLEOTIDE SEQUENCE [LARGE SCALE GENOMIC DNA]</scope>
    <source>
        <strain evidence="11 12">CECT 7691</strain>
    </source>
</reference>
<keyword evidence="10" id="KW-0862">Zinc</keyword>
<keyword evidence="5 7" id="KW-0119">Carbohydrate metabolism</keyword>
<dbReference type="FunCoup" id="A0A1Y5RXJ8">
    <property type="interactions" value="209"/>
</dbReference>
<organism evidence="11 12">
    <name type="scientific">Oceanibacterium hippocampi</name>
    <dbReference type="NCBI Taxonomy" id="745714"/>
    <lineage>
        <taxon>Bacteria</taxon>
        <taxon>Pseudomonadati</taxon>
        <taxon>Pseudomonadota</taxon>
        <taxon>Alphaproteobacteria</taxon>
        <taxon>Sneathiellales</taxon>
        <taxon>Sneathiellaceae</taxon>
        <taxon>Oceanibacterium</taxon>
    </lineage>
</organism>
<gene>
    <name evidence="11" type="ORF">OCH7691_00819</name>
</gene>
<dbReference type="InterPro" id="IPR004446">
    <property type="entry name" value="Heptose_bisP_phosphatase"/>
</dbReference>
<feature type="active site" description="Nucleophile" evidence="8">
    <location>
        <position position="6"/>
    </location>
</feature>
<feature type="binding site" evidence="10">
    <location>
        <position position="125"/>
    </location>
    <ligand>
        <name>Mg(2+)</name>
        <dbReference type="ChEBI" id="CHEBI:18420"/>
    </ligand>
</feature>
<evidence type="ECO:0000256" key="3">
    <source>
        <dbReference type="ARBA" id="ARBA00022723"/>
    </source>
</evidence>
<evidence type="ECO:0000256" key="9">
    <source>
        <dbReference type="PIRSR" id="PIRSR004682-3"/>
    </source>
</evidence>
<evidence type="ECO:0000256" key="5">
    <source>
        <dbReference type="ARBA" id="ARBA00023277"/>
    </source>
</evidence>
<feature type="active site" description="Proton donor" evidence="8">
    <location>
        <position position="8"/>
    </location>
</feature>
<dbReference type="NCBIfam" id="TIGR01549">
    <property type="entry name" value="HAD-SF-IA-v1"/>
    <property type="match status" value="1"/>
</dbReference>
<keyword evidence="3 10" id="KW-0479">Metal-binding</keyword>
<dbReference type="NCBIfam" id="TIGR01662">
    <property type="entry name" value="HAD-SF-IIIA"/>
    <property type="match status" value="1"/>
</dbReference>
<dbReference type="InterPro" id="IPR006439">
    <property type="entry name" value="HAD-SF_hydro_IA"/>
</dbReference>
<dbReference type="CDD" id="cd07503">
    <property type="entry name" value="HAD_HisB-N"/>
    <property type="match status" value="1"/>
</dbReference>
<feature type="binding site" evidence="10">
    <location>
        <position position="6"/>
    </location>
    <ligand>
        <name>Mg(2+)</name>
        <dbReference type="ChEBI" id="CHEBI:18420"/>
    </ligand>
</feature>
<dbReference type="RefSeq" id="WP_085882115.1">
    <property type="nucleotide sequence ID" value="NZ_FWFR01000001.1"/>
</dbReference>
<dbReference type="InterPro" id="IPR036412">
    <property type="entry name" value="HAD-like_sf"/>
</dbReference>
<feature type="binding site" evidence="10">
    <location>
        <position position="88"/>
    </location>
    <ligand>
        <name>Zn(2+)</name>
        <dbReference type="ChEBI" id="CHEBI:29105"/>
    </ligand>
</feature>
<comment type="cofactor">
    <cofactor evidence="10">
        <name>Zn(2+)</name>
        <dbReference type="ChEBI" id="CHEBI:29105"/>
    </cofactor>
</comment>
<dbReference type="GO" id="GO:0005737">
    <property type="term" value="C:cytoplasm"/>
    <property type="evidence" value="ECO:0007669"/>
    <property type="project" value="UniProtKB-SubCell"/>
</dbReference>
<dbReference type="InParanoid" id="A0A1Y5RXJ8"/>
<dbReference type="PIRSF" id="PIRSF004682">
    <property type="entry name" value="GmhB"/>
    <property type="match status" value="1"/>
</dbReference>
<evidence type="ECO:0000256" key="1">
    <source>
        <dbReference type="ARBA" id="ARBA00004496"/>
    </source>
</evidence>
<dbReference type="SUPFAM" id="SSF56784">
    <property type="entry name" value="HAD-like"/>
    <property type="match status" value="1"/>
</dbReference>
<dbReference type="InterPro" id="IPR006549">
    <property type="entry name" value="HAD-SF_hydro_IIIA"/>
</dbReference>
<dbReference type="Proteomes" id="UP000193200">
    <property type="component" value="Unassembled WGS sequence"/>
</dbReference>
<feature type="binding site" evidence="10">
    <location>
        <position position="8"/>
    </location>
    <ligand>
        <name>Mg(2+)</name>
        <dbReference type="ChEBI" id="CHEBI:18420"/>
    </ligand>
</feature>
<dbReference type="GO" id="GO:0005975">
    <property type="term" value="P:carbohydrate metabolic process"/>
    <property type="evidence" value="ECO:0007669"/>
    <property type="project" value="InterPro"/>
</dbReference>
<evidence type="ECO:0000256" key="10">
    <source>
        <dbReference type="PIRSR" id="PIRSR004682-4"/>
    </source>
</evidence>
<keyword evidence="12" id="KW-1185">Reference proteome</keyword>
<dbReference type="EMBL" id="FWFR01000001">
    <property type="protein sequence ID" value="SLN26464.1"/>
    <property type="molecule type" value="Genomic_DNA"/>
</dbReference>
<dbReference type="PANTHER" id="PTHR42891:SF1">
    <property type="entry name" value="D-GLYCERO-BETA-D-MANNO-HEPTOSE-1,7-BISPHOSPHATE 7-PHOSPHATASE"/>
    <property type="match status" value="1"/>
</dbReference>
<dbReference type="NCBIfam" id="TIGR01656">
    <property type="entry name" value="Histidinol-ppas"/>
    <property type="match status" value="1"/>
</dbReference>
<keyword evidence="4 7" id="KW-0378">Hydrolase</keyword>
<dbReference type="GO" id="GO:0016791">
    <property type="term" value="F:phosphatase activity"/>
    <property type="evidence" value="ECO:0007669"/>
    <property type="project" value="InterPro"/>
</dbReference>
<evidence type="ECO:0000313" key="12">
    <source>
        <dbReference type="Proteomes" id="UP000193200"/>
    </source>
</evidence>
<dbReference type="PANTHER" id="PTHR42891">
    <property type="entry name" value="D-GLYCERO-BETA-D-MANNO-HEPTOSE-1,7-BISPHOSPHATE 7-PHOSPHATASE"/>
    <property type="match status" value="1"/>
</dbReference>
<dbReference type="AlphaFoldDB" id="A0A1Y5RXJ8"/>